<keyword evidence="1" id="KW-0175">Coiled coil</keyword>
<evidence type="ECO:0000313" key="5">
    <source>
        <dbReference type="Proteomes" id="UP001596956"/>
    </source>
</evidence>
<dbReference type="InterPro" id="IPR006935">
    <property type="entry name" value="Helicase/UvrB_N"/>
</dbReference>
<reference evidence="5" key="1">
    <citation type="journal article" date="2019" name="Int. J. Syst. Evol. Microbiol.">
        <title>The Global Catalogue of Microorganisms (GCM) 10K type strain sequencing project: providing services to taxonomists for standard genome sequencing and annotation.</title>
        <authorList>
            <consortium name="The Broad Institute Genomics Platform"/>
            <consortium name="The Broad Institute Genome Sequencing Center for Infectious Disease"/>
            <person name="Wu L."/>
            <person name="Ma J."/>
        </authorList>
    </citation>
    <scope>NUCLEOTIDE SEQUENCE [LARGE SCALE GENOMIC DNA]</scope>
    <source>
        <strain evidence="5">CCUG 63369</strain>
    </source>
</reference>
<dbReference type="SUPFAM" id="SSF52540">
    <property type="entry name" value="P-loop containing nucleoside triphosphate hydrolases"/>
    <property type="match status" value="1"/>
</dbReference>
<keyword evidence="5" id="KW-1185">Reference proteome</keyword>
<dbReference type="InterPro" id="IPR050742">
    <property type="entry name" value="Helicase_Restrict-Modif_Enz"/>
</dbReference>
<proteinExistence type="predicted"/>
<dbReference type="PANTHER" id="PTHR47396">
    <property type="entry name" value="TYPE I RESTRICTION ENZYME ECOKI R PROTEIN"/>
    <property type="match status" value="1"/>
</dbReference>
<name>A0ABW3BEL3_9ACTN</name>
<evidence type="ECO:0000256" key="1">
    <source>
        <dbReference type="SAM" id="Coils"/>
    </source>
</evidence>
<feature type="non-terminal residue" evidence="4">
    <location>
        <position position="776"/>
    </location>
</feature>
<dbReference type="Gene3D" id="3.40.50.300">
    <property type="entry name" value="P-loop containing nucleotide triphosphate hydrolases"/>
    <property type="match status" value="2"/>
</dbReference>
<keyword evidence="4" id="KW-0067">ATP-binding</keyword>
<organism evidence="4 5">
    <name type="scientific">Streptomonospora algeriensis</name>
    <dbReference type="NCBI Taxonomy" id="995084"/>
    <lineage>
        <taxon>Bacteria</taxon>
        <taxon>Bacillati</taxon>
        <taxon>Actinomycetota</taxon>
        <taxon>Actinomycetes</taxon>
        <taxon>Streptosporangiales</taxon>
        <taxon>Nocardiopsidaceae</taxon>
        <taxon>Streptomonospora</taxon>
    </lineage>
</organism>
<dbReference type="Pfam" id="PF00271">
    <property type="entry name" value="Helicase_C"/>
    <property type="match status" value="1"/>
</dbReference>
<dbReference type="EMBL" id="JBHTHR010000267">
    <property type="protein sequence ID" value="MFD0801653.1"/>
    <property type="molecule type" value="Genomic_DNA"/>
</dbReference>
<dbReference type="InterPro" id="IPR007409">
    <property type="entry name" value="Restrct_endonuc_type1_HsdR_N"/>
</dbReference>
<dbReference type="Pfam" id="PF04313">
    <property type="entry name" value="HSDR_N"/>
    <property type="match status" value="1"/>
</dbReference>
<dbReference type="CDD" id="cd18799">
    <property type="entry name" value="SF2_C_EcoAI-like"/>
    <property type="match status" value="1"/>
</dbReference>
<dbReference type="InterPro" id="IPR027417">
    <property type="entry name" value="P-loop_NTPase"/>
</dbReference>
<dbReference type="PROSITE" id="PS51194">
    <property type="entry name" value="HELICASE_CTER"/>
    <property type="match status" value="1"/>
</dbReference>
<dbReference type="Gene3D" id="3.90.1570.30">
    <property type="match status" value="1"/>
</dbReference>
<feature type="domain" description="Helicase C-terminal" evidence="3">
    <location>
        <begin position="600"/>
        <end position="761"/>
    </location>
</feature>
<dbReference type="Proteomes" id="UP001596956">
    <property type="component" value="Unassembled WGS sequence"/>
</dbReference>
<dbReference type="SMART" id="SM00487">
    <property type="entry name" value="DEXDc"/>
    <property type="match status" value="1"/>
</dbReference>
<sequence length="776" mass="87563">MSNFAFLSAEWPDLYDEARRAERLARVDPRTSCFYARRTLELAVAWLYEADSALEEPRKKTLDARLSEPSMRTLTGPVVNNKMHAIRMKGNDAVHGPAEPVPAKDSVRIAAELFHVMYWLARNYTRDEANLPADGIAFDADVVKRPAAPGEQQQKNRAELKALEDEFARKDAELAAERERNAALDAELADLRAQVAEAKAANAARSDTHDYNEDQTRDLFIDVMLREAGWTLDGEHDREYPVTGMPNASGTGRADYVLWDDDGRPLAVVEAKRTKRSPAEGRHQARLYADALEAESGQRPVVFYTNGYDTWLWDDAVYPPREVRGFYTKEELRLLIQRRARASPAGIAVNPGIAGRPYQLRAIRRIGEEFESGRRTALVVMATGAGKTRTTVALVDQLMRAGWVKRVLFLADRKALVTQTVNAFKQHLPDSNPVNLVTERRTEGRVYVSTYPTMMGLIDETDGERRRFGPGHFDLVVVDEAHRSVYQKYGEIFAYFDSLLLGLTATPKDEVDRNTYRLFELENGQPTDVYSLEDAAADGYLVMPKAVSVPLQFQREGIRYDDLSEEEKDAWDAAEWGEDGEVPDRVEADEVNTYLFNADTVDKALEVLMRRGYRVAGGDRLAKTIVFAKNNAHAEFIAERFNAAYPEFKGGFAQVITHQSDYAQNLVDRFADPGREPHIAISVDMLDTGIDVPEVANLVLFKLVRSKTKFWQMIGRGTRLSPDLFGPGRDKEDFLVFDLCQNIEFFNQDLPSSEGHVAPSLGERLLRERLELLRVL</sequence>
<evidence type="ECO:0000313" key="4">
    <source>
        <dbReference type="EMBL" id="MFD0801653.1"/>
    </source>
</evidence>
<dbReference type="InterPro" id="IPR025285">
    <property type="entry name" value="DUF4145"/>
</dbReference>
<comment type="caution">
    <text evidence="4">The sequence shown here is derived from an EMBL/GenBank/DDBJ whole genome shotgun (WGS) entry which is preliminary data.</text>
</comment>
<dbReference type="PROSITE" id="PS51192">
    <property type="entry name" value="HELICASE_ATP_BIND_1"/>
    <property type="match status" value="1"/>
</dbReference>
<accession>A0ABW3BEL3</accession>
<dbReference type="PANTHER" id="PTHR47396:SF1">
    <property type="entry name" value="ATP-DEPENDENT HELICASE IRC3-RELATED"/>
    <property type="match status" value="1"/>
</dbReference>
<dbReference type="InterPro" id="IPR014001">
    <property type="entry name" value="Helicase_ATP-bd"/>
</dbReference>
<dbReference type="InterPro" id="IPR001650">
    <property type="entry name" value="Helicase_C-like"/>
</dbReference>
<evidence type="ECO:0000259" key="2">
    <source>
        <dbReference type="PROSITE" id="PS51192"/>
    </source>
</evidence>
<dbReference type="Pfam" id="PF13643">
    <property type="entry name" value="DUF4145"/>
    <property type="match status" value="1"/>
</dbReference>
<dbReference type="CDD" id="cd18032">
    <property type="entry name" value="DEXHc_RE_I_III_res"/>
    <property type="match status" value="1"/>
</dbReference>
<keyword evidence="4" id="KW-0378">Hydrolase</keyword>
<evidence type="ECO:0000259" key="3">
    <source>
        <dbReference type="PROSITE" id="PS51194"/>
    </source>
</evidence>
<protein>
    <submittedName>
        <fullName evidence="4">DEAD/DEAH box helicase family protein</fullName>
    </submittedName>
</protein>
<keyword evidence="4" id="KW-0347">Helicase</keyword>
<dbReference type="Pfam" id="PF04851">
    <property type="entry name" value="ResIII"/>
    <property type="match status" value="1"/>
</dbReference>
<dbReference type="GO" id="GO:0004386">
    <property type="term" value="F:helicase activity"/>
    <property type="evidence" value="ECO:0007669"/>
    <property type="project" value="UniProtKB-KW"/>
</dbReference>
<feature type="coiled-coil region" evidence="1">
    <location>
        <begin position="153"/>
        <end position="201"/>
    </location>
</feature>
<keyword evidence="4" id="KW-0547">Nucleotide-binding</keyword>
<feature type="domain" description="Helicase ATP-binding" evidence="2">
    <location>
        <begin position="368"/>
        <end position="525"/>
    </location>
</feature>
<gene>
    <name evidence="4" type="ORF">ACFQZU_10035</name>
</gene>